<evidence type="ECO:0000256" key="2">
    <source>
        <dbReference type="ARBA" id="ARBA00023015"/>
    </source>
</evidence>
<comment type="caution">
    <text evidence="6">The sequence shown here is derived from an EMBL/GenBank/DDBJ whole genome shotgun (WGS) entry which is preliminary data.</text>
</comment>
<dbReference type="InterPro" id="IPR007324">
    <property type="entry name" value="Sugar-bd_dom_put"/>
</dbReference>
<dbReference type="PANTHER" id="PTHR34294">
    <property type="entry name" value="TRANSCRIPTIONAL REGULATOR-RELATED"/>
    <property type="match status" value="1"/>
</dbReference>
<protein>
    <recommendedName>
        <fullName evidence="5">Sugar-binding domain-containing protein</fullName>
    </recommendedName>
</protein>
<dbReference type="STRING" id="767452.AVL62_09405"/>
<evidence type="ECO:0000256" key="3">
    <source>
        <dbReference type="ARBA" id="ARBA00023125"/>
    </source>
</evidence>
<evidence type="ECO:0000256" key="4">
    <source>
        <dbReference type="ARBA" id="ARBA00023163"/>
    </source>
</evidence>
<dbReference type="Gene3D" id="1.10.10.10">
    <property type="entry name" value="Winged helix-like DNA-binding domain superfamily/Winged helix DNA-binding domain"/>
    <property type="match status" value="1"/>
</dbReference>
<dbReference type="GO" id="GO:0030246">
    <property type="term" value="F:carbohydrate binding"/>
    <property type="evidence" value="ECO:0007669"/>
    <property type="project" value="InterPro"/>
</dbReference>
<name>A0A0W8I1D7_9MICO</name>
<evidence type="ECO:0000313" key="6">
    <source>
        <dbReference type="EMBL" id="KUG51536.1"/>
    </source>
</evidence>
<evidence type="ECO:0000259" key="5">
    <source>
        <dbReference type="Pfam" id="PF04198"/>
    </source>
</evidence>
<dbReference type="InterPro" id="IPR036388">
    <property type="entry name" value="WH-like_DNA-bd_sf"/>
</dbReference>
<dbReference type="Pfam" id="PF04198">
    <property type="entry name" value="Sugar-bind"/>
    <property type="match status" value="1"/>
</dbReference>
<dbReference type="InterPro" id="IPR037171">
    <property type="entry name" value="NagB/RpiA_transferase-like"/>
</dbReference>
<keyword evidence="4" id="KW-0804">Transcription</keyword>
<dbReference type="GO" id="GO:0003677">
    <property type="term" value="F:DNA binding"/>
    <property type="evidence" value="ECO:0007669"/>
    <property type="project" value="UniProtKB-KW"/>
</dbReference>
<accession>A0A0W8I1D7</accession>
<dbReference type="SUPFAM" id="SSF100950">
    <property type="entry name" value="NagB/RpiA/CoA transferase-like"/>
    <property type="match status" value="1"/>
</dbReference>
<gene>
    <name evidence="6" type="ORF">AVL62_09405</name>
</gene>
<keyword evidence="3" id="KW-0238">DNA-binding</keyword>
<keyword evidence="2" id="KW-0805">Transcription regulation</keyword>
<evidence type="ECO:0000256" key="1">
    <source>
        <dbReference type="ARBA" id="ARBA00010466"/>
    </source>
</evidence>
<dbReference type="EMBL" id="LQBL01000032">
    <property type="protein sequence ID" value="KUG51536.1"/>
    <property type="molecule type" value="Genomic_DNA"/>
</dbReference>
<proteinExistence type="inferred from homology"/>
<sequence length="313" mass="33147">MAVREERDLALAVAVARRHYEQHQAKTDIAEALGISRFKVARLLDLAHEAGVVRIEIVEPDARDGRLSEDLRARFSLEHVLVAPISSTAPDVRAELGRAAAGLLGRVLRPDDVLGLPWSRAVHDMVYALEALPPVEIVQLSGALVGISEDSSSVDLVRRAGRMSGGGRRMFFAPLVMPDAAAAEAVRRDPAVSGTLAAADQVTVAVVGVGAWAPGQSTIYDAVDEDCRQRVSEAGVVGEAVGACFDARGELVRTCLSERLIALSPDQLRGIDRVVAVAHGEGKVEALRAAMTGDLINGLVTTYDTAQALLGRA</sequence>
<feature type="domain" description="Sugar-binding" evidence="5">
    <location>
        <begin position="66"/>
        <end position="310"/>
    </location>
</feature>
<dbReference type="InterPro" id="IPR051054">
    <property type="entry name" value="SorC_transcr_regulators"/>
</dbReference>
<organism evidence="6 7">
    <name type="scientific">Serinicoccus chungangensis</name>
    <dbReference type="NCBI Taxonomy" id="767452"/>
    <lineage>
        <taxon>Bacteria</taxon>
        <taxon>Bacillati</taxon>
        <taxon>Actinomycetota</taxon>
        <taxon>Actinomycetes</taxon>
        <taxon>Micrococcales</taxon>
        <taxon>Ornithinimicrobiaceae</taxon>
        <taxon>Serinicoccus</taxon>
    </lineage>
</organism>
<dbReference type="Proteomes" id="UP000054837">
    <property type="component" value="Unassembled WGS sequence"/>
</dbReference>
<evidence type="ECO:0000313" key="7">
    <source>
        <dbReference type="Proteomes" id="UP000054837"/>
    </source>
</evidence>
<dbReference type="AlphaFoldDB" id="A0A0W8I1D7"/>
<dbReference type="PANTHER" id="PTHR34294:SF1">
    <property type="entry name" value="TRANSCRIPTIONAL REGULATOR LSRR"/>
    <property type="match status" value="1"/>
</dbReference>
<keyword evidence="7" id="KW-1185">Reference proteome</keyword>
<comment type="similarity">
    <text evidence="1">Belongs to the SorC transcriptional regulatory family.</text>
</comment>
<reference evidence="6 7" key="1">
    <citation type="submission" date="2015-12" db="EMBL/GenBank/DDBJ databases">
        <title>Serinicoccus chungangenesis strain CD08_5 genome sequencing and assembly.</title>
        <authorList>
            <person name="Chander A.M."/>
            <person name="Kaur G."/>
            <person name="Nair G.R."/>
            <person name="Dhawan D.K."/>
            <person name="Kochhar R.K."/>
            <person name="Mayilraj S."/>
            <person name="Bhadada S.K."/>
        </authorList>
    </citation>
    <scope>NUCLEOTIDE SEQUENCE [LARGE SCALE GENOMIC DNA]</scope>
    <source>
        <strain evidence="6 7">CD08_5</strain>
    </source>
</reference>
<dbReference type="Gene3D" id="3.40.50.1360">
    <property type="match status" value="1"/>
</dbReference>